<evidence type="ECO:0000313" key="5">
    <source>
        <dbReference type="EMBL" id="KAK5085251.1"/>
    </source>
</evidence>
<dbReference type="InterPro" id="IPR027417">
    <property type="entry name" value="P-loop_NTPase"/>
</dbReference>
<sequence length="1125" mass="127649">MEALAALSLACNVLTVIDSSVKLCKGLRAVYDTNGGTAENQDLQKSSAELRRITESLDNSIKPANSSNTLSKHETELLGIAKDCDNIAGELQNFTLPFTTITRRRDRIRLTWKAVFKDKKEVERLQQQLSQYQQHLQTELLVNILNQHKVSDLERTEDAAQHLDALKRLIDSSTSNHNHLSSLIAQQIARINDHTSQVIQSAQKYDHEARLLEQLLKSLRSSGMNQRENTIVGNHPGTLRWIFADPPSENMASTDTKPSFDSPSAWLEQDTTIYWISGKPGSGKSVLMKSISTSPEALRSLQIWSGGHDVLILRHYFWLAGSEAQKSLKGLFASLLHQVFQQRKSIISTILQRKSAESKIEFSDWSVQELELIVQESLCYISDYVCVFVDGLDEMASKEDIDEALRFIKHIATKQHIKICVSSRPWHRFFAAFDQVPCLHMHDLNKPDVFQYVREKLEPLEKEYGTPQLDGISASEGTLESFTDYIVERAEGVFLWAVIVLGQIREGFINHDTWKVLFERVDTYPSELNDLYENIWRNMNNEVPSYLAEASLYFDFVRSDWTSCMVLVLEPTILLMALFADEKMQTALPTDLTKVSCELLARQCEKTIRHVRTRCAGLLELRPSSSLSLTSLCDGYKKLESYENRCFSFVHRSAIDFLEDHDFGQKLGTAHQHESLDLCHRMVSAISAWDSLQEYSEHVSILDELPAILSSKGFAELDKATKVALVDKIRVTWAVMLSTKRSIDNGRIYYTAKDSSHNTMYQTTSLSLPHPAGRTDQDFLAWTICKFGIDYAEHVLSELKNKISERYIQFLVKIVMLASTADCTIDDCALTCLLSYMPDLNFNFAESPLTTKRPRPLPATLLSCLTTKWSSRLKYPGIYSMEEVRSTLTPIALNLSKIVKTLWSAGYTFKRRSAIRIAWDGGHCLEFDSWIEVGTANTPSSGSILLEISDEYLLKIMLECLGMADLPLGLQEQVRSSSSRFSVRPLLANKAEHTRPRGLLFNVPIHHVSPTETCQQNFEKILTEHVQRYSYAVPKACELKTWFESVYSAGTHVVDVVSYMRKVGVKWMPDDPDIPDVLCRPPPMFKDESELECHSKSRIRGEHDETALSDDDECFEDAVSELMDS</sequence>
<accession>A0AAN7SYS8</accession>
<dbReference type="Gene3D" id="3.40.50.300">
    <property type="entry name" value="P-loop containing nucleotide triphosphate hydrolases"/>
    <property type="match status" value="1"/>
</dbReference>
<dbReference type="InterPro" id="IPR056884">
    <property type="entry name" value="NPHP3-like_N"/>
</dbReference>
<reference evidence="5 6" key="1">
    <citation type="submission" date="2023-08" db="EMBL/GenBank/DDBJ databases">
        <title>Black Yeasts Isolated from many extreme environments.</title>
        <authorList>
            <person name="Coleine C."/>
            <person name="Stajich J.E."/>
            <person name="Selbmann L."/>
        </authorList>
    </citation>
    <scope>NUCLEOTIDE SEQUENCE [LARGE SCALE GENOMIC DNA]</scope>
    <source>
        <strain evidence="5 6">CCFEE 5910</strain>
    </source>
</reference>
<feature type="domain" description="DUF7791" evidence="4">
    <location>
        <begin position="544"/>
        <end position="669"/>
    </location>
</feature>
<keyword evidence="1" id="KW-0677">Repeat</keyword>
<dbReference type="Pfam" id="PF25053">
    <property type="entry name" value="DUF7791"/>
    <property type="match status" value="1"/>
</dbReference>
<proteinExistence type="predicted"/>
<evidence type="ECO:0000259" key="3">
    <source>
        <dbReference type="Pfam" id="PF24883"/>
    </source>
</evidence>
<evidence type="ECO:0000256" key="2">
    <source>
        <dbReference type="SAM" id="Coils"/>
    </source>
</evidence>
<keyword evidence="6" id="KW-1185">Reference proteome</keyword>
<feature type="coiled-coil region" evidence="2">
    <location>
        <begin position="115"/>
        <end position="142"/>
    </location>
</feature>
<dbReference type="PANTHER" id="PTHR10039">
    <property type="entry name" value="AMELOGENIN"/>
    <property type="match status" value="1"/>
</dbReference>
<dbReference type="Pfam" id="PF24883">
    <property type="entry name" value="NPHP3_N"/>
    <property type="match status" value="1"/>
</dbReference>
<evidence type="ECO:0000313" key="6">
    <source>
        <dbReference type="Proteomes" id="UP001309876"/>
    </source>
</evidence>
<evidence type="ECO:0000256" key="1">
    <source>
        <dbReference type="ARBA" id="ARBA00022737"/>
    </source>
</evidence>
<evidence type="ECO:0008006" key="7">
    <source>
        <dbReference type="Google" id="ProtNLM"/>
    </source>
</evidence>
<evidence type="ECO:0000259" key="4">
    <source>
        <dbReference type="Pfam" id="PF25053"/>
    </source>
</evidence>
<protein>
    <recommendedName>
        <fullName evidence="7">NACHT domain-containing protein</fullName>
    </recommendedName>
</protein>
<dbReference type="AlphaFoldDB" id="A0AAN7SYS8"/>
<comment type="caution">
    <text evidence="5">The sequence shown here is derived from an EMBL/GenBank/DDBJ whole genome shotgun (WGS) entry which is preliminary data.</text>
</comment>
<dbReference type="PANTHER" id="PTHR10039:SF5">
    <property type="entry name" value="NACHT DOMAIN-CONTAINING PROTEIN"/>
    <property type="match status" value="1"/>
</dbReference>
<dbReference type="EMBL" id="JAVRRJ010000004">
    <property type="protein sequence ID" value="KAK5085251.1"/>
    <property type="molecule type" value="Genomic_DNA"/>
</dbReference>
<dbReference type="InterPro" id="IPR056693">
    <property type="entry name" value="DUF7791"/>
</dbReference>
<gene>
    <name evidence="5" type="ORF">LTR05_004532</name>
</gene>
<keyword evidence="2" id="KW-0175">Coiled coil</keyword>
<dbReference type="SUPFAM" id="SSF52540">
    <property type="entry name" value="P-loop containing nucleoside triphosphate hydrolases"/>
    <property type="match status" value="1"/>
</dbReference>
<organism evidence="5 6">
    <name type="scientific">Lithohypha guttulata</name>
    <dbReference type="NCBI Taxonomy" id="1690604"/>
    <lineage>
        <taxon>Eukaryota</taxon>
        <taxon>Fungi</taxon>
        <taxon>Dikarya</taxon>
        <taxon>Ascomycota</taxon>
        <taxon>Pezizomycotina</taxon>
        <taxon>Eurotiomycetes</taxon>
        <taxon>Chaetothyriomycetidae</taxon>
        <taxon>Chaetothyriales</taxon>
        <taxon>Trichomeriaceae</taxon>
        <taxon>Lithohypha</taxon>
    </lineage>
</organism>
<name>A0AAN7SYS8_9EURO</name>
<dbReference type="Proteomes" id="UP001309876">
    <property type="component" value="Unassembled WGS sequence"/>
</dbReference>
<feature type="domain" description="Nephrocystin 3-like N-terminal" evidence="3">
    <location>
        <begin position="265"/>
        <end position="424"/>
    </location>
</feature>